<keyword evidence="15" id="KW-0966">Cell projection</keyword>
<keyword evidence="7 13" id="KW-1005">Bacterial flagellum biogenesis</keyword>
<feature type="transmembrane region" description="Helical" evidence="13">
    <location>
        <begin position="186"/>
        <end position="211"/>
    </location>
</feature>
<evidence type="ECO:0000256" key="3">
    <source>
        <dbReference type="ARBA" id="ARBA00021622"/>
    </source>
</evidence>
<evidence type="ECO:0000256" key="10">
    <source>
        <dbReference type="ARBA" id="ARBA00023136"/>
    </source>
</evidence>
<dbReference type="EMBL" id="FNBW01000013">
    <property type="protein sequence ID" value="SDG26704.1"/>
    <property type="molecule type" value="Genomic_DNA"/>
</dbReference>
<evidence type="ECO:0000256" key="6">
    <source>
        <dbReference type="ARBA" id="ARBA00022692"/>
    </source>
</evidence>
<sequence length="357" mass="39227">MSDQDQSEKTEEPTPKKLSEARKKGQIANSKEVNSFAVLLGATLVVGIIGPFVALRVYSPLAGIMEKAGTMPIDHGSTGQILFDVFASVLIALSPVFAVFMVLALAASLGQSGILFTTEPISPKFDKISPIKGFGRLFSLRSIVEFLKGIAKMGVVGAVALVLVLPELDRLETIVQMDVRQLLEEIQTLLIRLLFGVSAVMVVIAVADYVYQKYEHIKQLKMSRQEIRDEHKQSEGDPHVKARLRQIRHERARQRMMSAVPQADVIVTNPTHFAVALKYDTSVMAAPTVVAKGVDNVAFRIREVAEANGVPIVENPPLARALFGGVELDQQIPEEHYQAVAQIISYVYRLQGKRMSA</sequence>
<evidence type="ECO:0000256" key="14">
    <source>
        <dbReference type="SAM" id="MobiDB-lite"/>
    </source>
</evidence>
<keyword evidence="11 13" id="KW-1006">Bacterial flagellum protein export</keyword>
<feature type="transmembrane region" description="Helical" evidence="13">
    <location>
        <begin position="81"/>
        <end position="106"/>
    </location>
</feature>
<dbReference type="SUPFAM" id="SSF160544">
    <property type="entry name" value="EscU C-terminal domain-like"/>
    <property type="match status" value="1"/>
</dbReference>
<organism evidence="15 16">
    <name type="scientific">Thalassobaculum litoreum DSM 18839</name>
    <dbReference type="NCBI Taxonomy" id="1123362"/>
    <lineage>
        <taxon>Bacteria</taxon>
        <taxon>Pseudomonadati</taxon>
        <taxon>Pseudomonadota</taxon>
        <taxon>Alphaproteobacteria</taxon>
        <taxon>Rhodospirillales</taxon>
        <taxon>Thalassobaculaceae</taxon>
        <taxon>Thalassobaculum</taxon>
    </lineage>
</organism>
<evidence type="ECO:0000256" key="11">
    <source>
        <dbReference type="ARBA" id="ARBA00023225"/>
    </source>
</evidence>
<dbReference type="Pfam" id="PF01312">
    <property type="entry name" value="Bac_export_2"/>
    <property type="match status" value="1"/>
</dbReference>
<keyword evidence="4 13" id="KW-0813">Transport</keyword>
<evidence type="ECO:0000256" key="13">
    <source>
        <dbReference type="RuleBase" id="RU364091"/>
    </source>
</evidence>
<evidence type="ECO:0000256" key="9">
    <source>
        <dbReference type="ARBA" id="ARBA00022989"/>
    </source>
</evidence>
<keyword evidence="15" id="KW-0969">Cilium</keyword>
<keyword evidence="6 13" id="KW-0812">Transmembrane</keyword>
<dbReference type="PRINTS" id="PR00950">
    <property type="entry name" value="TYPE3IMSPROT"/>
</dbReference>
<dbReference type="RefSeq" id="WP_028794988.1">
    <property type="nucleotide sequence ID" value="NZ_FNBW01000013.1"/>
</dbReference>
<dbReference type="AlphaFoldDB" id="A0A8G2BKM8"/>
<keyword evidence="5 13" id="KW-1003">Cell membrane</keyword>
<keyword evidence="15" id="KW-0282">Flagellum</keyword>
<proteinExistence type="inferred from homology"/>
<dbReference type="Proteomes" id="UP000198615">
    <property type="component" value="Unassembled WGS sequence"/>
</dbReference>
<dbReference type="Gene3D" id="3.40.1690.10">
    <property type="entry name" value="secretion proteins EscU"/>
    <property type="match status" value="1"/>
</dbReference>
<accession>A0A8G2BKM8</accession>
<evidence type="ECO:0000256" key="1">
    <source>
        <dbReference type="ARBA" id="ARBA00004651"/>
    </source>
</evidence>
<evidence type="ECO:0000313" key="15">
    <source>
        <dbReference type="EMBL" id="SDG26704.1"/>
    </source>
</evidence>
<dbReference type="GO" id="GO:0005886">
    <property type="term" value="C:plasma membrane"/>
    <property type="evidence" value="ECO:0007669"/>
    <property type="project" value="UniProtKB-SubCell"/>
</dbReference>
<keyword evidence="9 13" id="KW-1133">Transmembrane helix</keyword>
<evidence type="ECO:0000313" key="16">
    <source>
        <dbReference type="Proteomes" id="UP000198615"/>
    </source>
</evidence>
<evidence type="ECO:0000256" key="7">
    <source>
        <dbReference type="ARBA" id="ARBA00022795"/>
    </source>
</evidence>
<protein>
    <recommendedName>
        <fullName evidence="3 13">Flagellar biosynthetic protein FlhB</fullName>
    </recommendedName>
</protein>
<dbReference type="GO" id="GO:0009306">
    <property type="term" value="P:protein secretion"/>
    <property type="evidence" value="ECO:0007669"/>
    <property type="project" value="InterPro"/>
</dbReference>
<dbReference type="GO" id="GO:0044780">
    <property type="term" value="P:bacterial-type flagellum assembly"/>
    <property type="evidence" value="ECO:0007669"/>
    <property type="project" value="InterPro"/>
</dbReference>
<feature type="region of interest" description="Disordered" evidence="14">
    <location>
        <begin position="1"/>
        <end position="24"/>
    </location>
</feature>
<evidence type="ECO:0000256" key="2">
    <source>
        <dbReference type="ARBA" id="ARBA00010690"/>
    </source>
</evidence>
<dbReference type="InterPro" id="IPR006136">
    <property type="entry name" value="FlhB"/>
</dbReference>
<keyword evidence="10 13" id="KW-0472">Membrane</keyword>
<dbReference type="OrthoDB" id="9807950at2"/>
<gene>
    <name evidence="13" type="primary">flhB</name>
    <name evidence="15" type="ORF">SAMN05660686_03835</name>
</gene>
<feature type="compositionally biased region" description="Basic and acidic residues" evidence="14">
    <location>
        <begin position="1"/>
        <end position="23"/>
    </location>
</feature>
<comment type="similarity">
    <text evidence="2 13">Belongs to the type III secretion exporter family.</text>
</comment>
<keyword evidence="16" id="KW-1185">Reference proteome</keyword>
<dbReference type="NCBIfam" id="TIGR00328">
    <property type="entry name" value="flhB"/>
    <property type="match status" value="1"/>
</dbReference>
<dbReference type="InterPro" id="IPR006135">
    <property type="entry name" value="T3SS_substrate_exporter"/>
</dbReference>
<evidence type="ECO:0000256" key="12">
    <source>
        <dbReference type="ARBA" id="ARBA00025078"/>
    </source>
</evidence>
<comment type="subcellular location">
    <subcellularLocation>
        <location evidence="1">Cell membrane</location>
        <topology evidence="1">Multi-pass membrane protein</topology>
    </subcellularLocation>
</comment>
<dbReference type="FunFam" id="3.40.1690.10:FF:000001">
    <property type="entry name" value="Flagellar biosynthetic protein FlhB"/>
    <property type="match status" value="1"/>
</dbReference>
<dbReference type="Gene3D" id="6.10.250.2080">
    <property type="match status" value="1"/>
</dbReference>
<comment type="caution">
    <text evidence="13">Lacks conserved residue(s) required for the propagation of feature annotation.</text>
</comment>
<evidence type="ECO:0000256" key="8">
    <source>
        <dbReference type="ARBA" id="ARBA00022927"/>
    </source>
</evidence>
<dbReference type="PANTHER" id="PTHR30531">
    <property type="entry name" value="FLAGELLAR BIOSYNTHETIC PROTEIN FLHB"/>
    <property type="match status" value="1"/>
</dbReference>
<dbReference type="InterPro" id="IPR029025">
    <property type="entry name" value="T3SS_substrate_exporter_C"/>
</dbReference>
<evidence type="ECO:0000256" key="5">
    <source>
        <dbReference type="ARBA" id="ARBA00022475"/>
    </source>
</evidence>
<feature type="transmembrane region" description="Helical" evidence="13">
    <location>
        <begin position="33"/>
        <end position="55"/>
    </location>
</feature>
<keyword evidence="8 13" id="KW-0653">Protein transport</keyword>
<comment type="function">
    <text evidence="12 13">Required for formation of the rod structure in the basal body of the flagellar apparatus. Together with FliI and FliH, may constitute the export apparatus of flagellin.</text>
</comment>
<comment type="caution">
    <text evidence="15">The sequence shown here is derived from an EMBL/GenBank/DDBJ whole genome shotgun (WGS) entry which is preliminary data.</text>
</comment>
<name>A0A8G2BKM8_9PROT</name>
<reference evidence="15 16" key="1">
    <citation type="submission" date="2016-10" db="EMBL/GenBank/DDBJ databases">
        <authorList>
            <person name="Varghese N."/>
            <person name="Submissions S."/>
        </authorList>
    </citation>
    <scope>NUCLEOTIDE SEQUENCE [LARGE SCALE GENOMIC DNA]</scope>
    <source>
        <strain evidence="15 16">DSM 18839</strain>
    </source>
</reference>
<dbReference type="PANTHER" id="PTHR30531:SF12">
    <property type="entry name" value="FLAGELLAR BIOSYNTHETIC PROTEIN FLHB"/>
    <property type="match status" value="1"/>
</dbReference>
<evidence type="ECO:0000256" key="4">
    <source>
        <dbReference type="ARBA" id="ARBA00022448"/>
    </source>
</evidence>